<name>A0A084R0D9_STAC4</name>
<dbReference type="Gene3D" id="1.25.40.10">
    <property type="entry name" value="Tetratricopeptide repeat domain"/>
    <property type="match status" value="2"/>
</dbReference>
<feature type="repeat" description="TPR" evidence="3">
    <location>
        <begin position="32"/>
        <end position="65"/>
    </location>
</feature>
<dbReference type="AlphaFoldDB" id="A0A084R0D9"/>
<dbReference type="HOGENOM" id="CLU_011527_0_1_1"/>
<dbReference type="Proteomes" id="UP000028524">
    <property type="component" value="Unassembled WGS sequence"/>
</dbReference>
<evidence type="ECO:0000256" key="2">
    <source>
        <dbReference type="ARBA" id="ARBA00022803"/>
    </source>
</evidence>
<evidence type="ECO:0000256" key="3">
    <source>
        <dbReference type="PROSITE-ProRule" id="PRU00339"/>
    </source>
</evidence>
<dbReference type="OrthoDB" id="414774at2759"/>
<keyword evidence="1" id="KW-0677">Repeat</keyword>
<dbReference type="SMART" id="SM00028">
    <property type="entry name" value="TPR"/>
    <property type="match status" value="1"/>
</dbReference>
<evidence type="ECO:0000313" key="5">
    <source>
        <dbReference type="Proteomes" id="UP000028524"/>
    </source>
</evidence>
<keyword evidence="2 3" id="KW-0802">TPR repeat</keyword>
<dbReference type="InterPro" id="IPR019734">
    <property type="entry name" value="TPR_rpt"/>
</dbReference>
<dbReference type="PROSITE" id="PS50005">
    <property type="entry name" value="TPR"/>
    <property type="match status" value="1"/>
</dbReference>
<dbReference type="OMA" id="LMEMSPT"/>
<dbReference type="STRING" id="1283841.A0A084R0D9"/>
<dbReference type="InParanoid" id="A0A084R0D9"/>
<reference evidence="4 5" key="1">
    <citation type="journal article" date="2014" name="BMC Genomics">
        <title>Comparative genome sequencing reveals chemotype-specific gene clusters in the toxigenic black mold Stachybotrys.</title>
        <authorList>
            <person name="Semeiks J."/>
            <person name="Borek D."/>
            <person name="Otwinowski Z."/>
            <person name="Grishin N.V."/>
        </authorList>
    </citation>
    <scope>NUCLEOTIDE SEQUENCE [LARGE SCALE GENOMIC DNA]</scope>
    <source>
        <strain evidence="4 5">IBT 40285</strain>
    </source>
</reference>
<keyword evidence="5" id="KW-1185">Reference proteome</keyword>
<dbReference type="InterPro" id="IPR013105">
    <property type="entry name" value="TPR_2"/>
</dbReference>
<organism evidence="4 5">
    <name type="scientific">Stachybotrys chlorohalonatus (strain IBT 40285)</name>
    <dbReference type="NCBI Taxonomy" id="1283841"/>
    <lineage>
        <taxon>Eukaryota</taxon>
        <taxon>Fungi</taxon>
        <taxon>Dikarya</taxon>
        <taxon>Ascomycota</taxon>
        <taxon>Pezizomycotina</taxon>
        <taxon>Sordariomycetes</taxon>
        <taxon>Hypocreomycetidae</taxon>
        <taxon>Hypocreales</taxon>
        <taxon>Stachybotryaceae</taxon>
        <taxon>Stachybotrys</taxon>
    </lineage>
</organism>
<accession>A0A084R0D9</accession>
<sequence length="571" mass="64935">MPDDQRLSQRGPEPYYNLGTYGRVISSGVGDAQVWFNRGLVWCYAFNHEEAVKCFSQALEADPDCAMACWGIAYALGPNYNKPWDLFESKERLTAVDRTHASVKEAQLRSENALPVEAALIAALTHRYPVLDAPPTKPECSIWNREYADAMASVFENFPDDLDVAALYADAMMNLTPWQLWDTSTGEPATGARTLEIKRVLDHAMELPGGDEHPGVLHMYIHLMEMSYNPEQAMPAANILRDLVPEAGHLNHMPSHLDILLGDYVRAVEANTKAIRADEKYLAREGPLNFYTLYRCHNYHFRLYAALFSGQSEVALETVDLLETTISDELLRIEQPPMADWLESFFAMRVHTLIRFGRWEEIIKLEMPREEDRDLYCVTTTFFHYGKGMAFAALGRIDEAERQRQLFRKAVPNVKPTRTLFNNKCVDILCVAEALLDGEIEYRTGNYEVAFAHLQTSIERYDHLPFDEPWGWMQPTRHAYGALLLEQGFVEEAFAVYKADLGLDETLPRTHRHPKNVWALHGYHECLLKLGRAAEAKAIEPTLEEALAIADVPIRSSCFCRLKTASKTARL</sequence>
<evidence type="ECO:0000256" key="1">
    <source>
        <dbReference type="ARBA" id="ARBA00022737"/>
    </source>
</evidence>
<protein>
    <submittedName>
        <fullName evidence="4">Uncharacterized protein</fullName>
    </submittedName>
</protein>
<dbReference type="PANTHER" id="PTHR45588:SF1">
    <property type="entry name" value="WW DOMAIN-CONTAINING PROTEIN"/>
    <property type="match status" value="1"/>
</dbReference>
<dbReference type="Pfam" id="PF07719">
    <property type="entry name" value="TPR_2"/>
    <property type="match status" value="1"/>
</dbReference>
<dbReference type="InterPro" id="IPR011990">
    <property type="entry name" value="TPR-like_helical_dom_sf"/>
</dbReference>
<dbReference type="PANTHER" id="PTHR45588">
    <property type="entry name" value="TPR DOMAIN-CONTAINING PROTEIN"/>
    <property type="match status" value="1"/>
</dbReference>
<dbReference type="SUPFAM" id="SSF48452">
    <property type="entry name" value="TPR-like"/>
    <property type="match status" value="2"/>
</dbReference>
<dbReference type="EMBL" id="KL659381">
    <property type="protein sequence ID" value="KFA69674.1"/>
    <property type="molecule type" value="Genomic_DNA"/>
</dbReference>
<proteinExistence type="predicted"/>
<evidence type="ECO:0000313" key="4">
    <source>
        <dbReference type="EMBL" id="KFA69674.1"/>
    </source>
</evidence>
<gene>
    <name evidence="4" type="ORF">S40285_05935</name>
</gene>